<feature type="modified residue" description="Cysteine persulfide" evidence="9">
    <location>
        <position position="409"/>
    </location>
</feature>
<proteinExistence type="inferred from homology"/>
<comment type="cofactor">
    <cofactor evidence="9">
        <name>[4Fe-4S] cluster</name>
        <dbReference type="ChEBI" id="CHEBI:49883"/>
    </cofactor>
    <text evidence="9">Binds 1 [4Fe-4S] cluster.</text>
</comment>
<dbReference type="NCBIfam" id="NF003658">
    <property type="entry name" value="PRK05290.1"/>
    <property type="match status" value="1"/>
</dbReference>
<dbReference type="HAMAP" id="MF_00069">
    <property type="entry name" value="Hydroxylam_reduct"/>
    <property type="match status" value="1"/>
</dbReference>
<comment type="similarity">
    <text evidence="9">Belongs to the HCP family.</text>
</comment>
<comment type="subcellular location">
    <subcellularLocation>
        <location evidence="1 9">Cytoplasm</location>
    </subcellularLocation>
</comment>
<dbReference type="InterPro" id="IPR016099">
    <property type="entry name" value="Prismane-like_a/b-sand"/>
</dbReference>
<evidence type="ECO:0000256" key="7">
    <source>
        <dbReference type="ARBA" id="ARBA00023014"/>
    </source>
</evidence>
<feature type="binding site" evidence="9">
    <location>
        <position position="496"/>
    </location>
    <ligand>
        <name>hybrid [4Fe-2O-2S] cluster</name>
        <dbReference type="ChEBI" id="CHEBI:60519"/>
    </ligand>
</feature>
<dbReference type="PANTHER" id="PTHR30109:SF0">
    <property type="entry name" value="HYDROXYLAMINE REDUCTASE"/>
    <property type="match status" value="1"/>
</dbReference>
<dbReference type="InterPro" id="IPR011254">
    <property type="entry name" value="Prismane-like_sf"/>
</dbReference>
<dbReference type="FunFam" id="1.20.1270.20:FF:000001">
    <property type="entry name" value="Hydroxylamine reductase"/>
    <property type="match status" value="1"/>
</dbReference>
<dbReference type="FunFam" id="3.40.50.2030:FF:000001">
    <property type="entry name" value="Hydroxylamine reductase"/>
    <property type="match status" value="1"/>
</dbReference>
<dbReference type="CDD" id="cd01914">
    <property type="entry name" value="HCP"/>
    <property type="match status" value="1"/>
</dbReference>
<feature type="binding site" description="via persulfide group" evidence="9">
    <location>
        <position position="409"/>
    </location>
    <ligand>
        <name>hybrid [4Fe-2O-2S] cluster</name>
        <dbReference type="ChEBI" id="CHEBI:60519"/>
    </ligand>
</feature>
<feature type="binding site" evidence="9">
    <location>
        <position position="17"/>
    </location>
    <ligand>
        <name>[4Fe-4S] cluster</name>
        <dbReference type="ChEBI" id="CHEBI:49883"/>
    </ligand>
</feature>
<dbReference type="InterPro" id="IPR016100">
    <property type="entry name" value="Prismane_a-bundle"/>
</dbReference>
<dbReference type="NCBIfam" id="TIGR01703">
    <property type="entry name" value="hybrid_clust"/>
    <property type="match status" value="1"/>
</dbReference>
<keyword evidence="7 9" id="KW-0411">Iron-sulfur</keyword>
<dbReference type="PANTHER" id="PTHR30109">
    <property type="entry name" value="HYDROXYLAMINE REDUCTASE"/>
    <property type="match status" value="1"/>
</dbReference>
<reference evidence="10 11" key="1">
    <citation type="journal article" date="2011" name="J. Bacteriol.">
        <title>Draft genome sequence of Caloramator australicus strain RC3T, a thermoanaerobe from the Great Artesian Basin of Australia.</title>
        <authorList>
            <person name="Ogg C.D."/>
            <person name="Patel B.K.C."/>
        </authorList>
    </citation>
    <scope>NUCLEOTIDE SEQUENCE [LARGE SCALE GENOMIC DNA]</scope>
    <source>
        <strain evidence="10 11">RC3</strain>
    </source>
</reference>
<dbReference type="eggNOG" id="COG1151">
    <property type="taxonomic scope" value="Bacteria"/>
</dbReference>
<dbReference type="FunFam" id="3.40.50.2030:FF:000002">
    <property type="entry name" value="Hydroxylamine reductase"/>
    <property type="match status" value="1"/>
</dbReference>
<feature type="binding site" evidence="9">
    <location>
        <position position="8"/>
    </location>
    <ligand>
        <name>[4Fe-4S] cluster</name>
        <dbReference type="ChEBI" id="CHEBI:49883"/>
    </ligand>
</feature>
<evidence type="ECO:0000256" key="8">
    <source>
        <dbReference type="ARBA" id="ARBA00051350"/>
    </source>
</evidence>
<keyword evidence="11" id="KW-1185">Reference proteome</keyword>
<comment type="function">
    <text evidence="9">Catalyzes the reduction of hydroxylamine to form NH(3) and H(2)O.</text>
</comment>
<dbReference type="InterPro" id="IPR010048">
    <property type="entry name" value="Hydroxylam_reduct"/>
</dbReference>
<dbReference type="SUPFAM" id="SSF56821">
    <property type="entry name" value="Prismane protein-like"/>
    <property type="match status" value="1"/>
</dbReference>
<evidence type="ECO:0000256" key="9">
    <source>
        <dbReference type="HAMAP-Rule" id="MF_00069"/>
    </source>
</evidence>
<dbReference type="RefSeq" id="WP_008909892.1">
    <property type="nucleotide sequence ID" value="NZ_CAKP01000138.1"/>
</dbReference>
<feature type="binding site" evidence="9">
    <location>
        <position position="437"/>
    </location>
    <ligand>
        <name>hybrid [4Fe-2O-2S] cluster</name>
        <dbReference type="ChEBI" id="CHEBI:60519"/>
    </ligand>
</feature>
<dbReference type="EMBL" id="CAKP01000138">
    <property type="protein sequence ID" value="CCJ34649.1"/>
    <property type="molecule type" value="Genomic_DNA"/>
</dbReference>
<feature type="binding site" evidence="9">
    <location>
        <position position="318"/>
    </location>
    <ligand>
        <name>hybrid [4Fe-2O-2S] cluster</name>
        <dbReference type="ChEBI" id="CHEBI:60519"/>
    </ligand>
</feature>
<dbReference type="GO" id="GO:0004601">
    <property type="term" value="F:peroxidase activity"/>
    <property type="evidence" value="ECO:0007669"/>
    <property type="project" value="TreeGrafter"/>
</dbReference>
<evidence type="ECO:0000256" key="4">
    <source>
        <dbReference type="ARBA" id="ARBA00022723"/>
    </source>
</evidence>
<keyword evidence="4 9" id="KW-0479">Metal-binding</keyword>
<dbReference type="InterPro" id="IPR004137">
    <property type="entry name" value="HCP/CODH"/>
</dbReference>
<gene>
    <name evidence="9" type="primary">hcp</name>
    <name evidence="10" type="ORF">CAAU_2566</name>
</gene>
<dbReference type="Pfam" id="PF03063">
    <property type="entry name" value="Prismane"/>
    <property type="match status" value="1"/>
</dbReference>
<comment type="cofactor">
    <cofactor evidence="9">
        <name>hybrid [4Fe-2O-2S] cluster</name>
        <dbReference type="ChEBI" id="CHEBI:60519"/>
    </cofactor>
    <text evidence="9">Binds 1 hybrid [4Fe-2O-2S] cluster.</text>
</comment>
<feature type="binding site" evidence="9">
    <location>
        <position position="274"/>
    </location>
    <ligand>
        <name>hybrid [4Fe-2O-2S] cluster</name>
        <dbReference type="ChEBI" id="CHEBI:60519"/>
    </ligand>
</feature>
<evidence type="ECO:0000313" key="11">
    <source>
        <dbReference type="Proteomes" id="UP000007652"/>
    </source>
</evidence>
<evidence type="ECO:0000256" key="3">
    <source>
        <dbReference type="ARBA" id="ARBA00022490"/>
    </source>
</evidence>
<dbReference type="Gene3D" id="1.20.1270.20">
    <property type="match status" value="2"/>
</dbReference>
<dbReference type="AlphaFoldDB" id="I7J6N3"/>
<dbReference type="EC" id="1.7.99.1" evidence="9"/>
<evidence type="ECO:0000256" key="2">
    <source>
        <dbReference type="ARBA" id="ARBA00022485"/>
    </source>
</evidence>
<comment type="caution">
    <text evidence="10">The sequence shown here is derived from an EMBL/GenBank/DDBJ whole genome shotgun (WGS) entry which is preliminary data.</text>
</comment>
<dbReference type="Gene3D" id="3.40.50.2030">
    <property type="match status" value="2"/>
</dbReference>
<evidence type="ECO:0000256" key="5">
    <source>
        <dbReference type="ARBA" id="ARBA00023002"/>
    </source>
</evidence>
<keyword evidence="6 9" id="KW-0408">Iron</keyword>
<feature type="binding site" evidence="9">
    <location>
        <position position="462"/>
    </location>
    <ligand>
        <name>hybrid [4Fe-2O-2S] cluster</name>
        <dbReference type="ChEBI" id="CHEBI:60519"/>
    </ligand>
</feature>
<dbReference type="GO" id="GO:0050418">
    <property type="term" value="F:hydroxylamine reductase activity"/>
    <property type="evidence" value="ECO:0007669"/>
    <property type="project" value="UniProtKB-UniRule"/>
</dbReference>
<protein>
    <recommendedName>
        <fullName evidence="9">Hydroxylamine reductase</fullName>
        <ecNumber evidence="9">1.7.99.1</ecNumber>
    </recommendedName>
    <alternativeName>
        <fullName evidence="9">Hybrid-cluster protein</fullName>
        <shortName evidence="9">HCP</shortName>
    </alternativeName>
    <alternativeName>
        <fullName evidence="9">Prismane protein</fullName>
    </alternativeName>
</protein>
<dbReference type="Proteomes" id="UP000007652">
    <property type="component" value="Unassembled WGS sequence"/>
</dbReference>
<name>I7J6N3_9CLOT</name>
<dbReference type="GO" id="GO:0005737">
    <property type="term" value="C:cytoplasm"/>
    <property type="evidence" value="ECO:0007669"/>
    <property type="project" value="UniProtKB-SubCell"/>
</dbReference>
<keyword evidence="3 9" id="KW-0963">Cytoplasm</keyword>
<dbReference type="GO" id="GO:0051539">
    <property type="term" value="F:4 iron, 4 sulfur cluster binding"/>
    <property type="evidence" value="ECO:0007669"/>
    <property type="project" value="UniProtKB-KW"/>
</dbReference>
<feature type="binding site" evidence="9">
    <location>
        <position position="498"/>
    </location>
    <ligand>
        <name>hybrid [4Fe-2O-2S] cluster</name>
        <dbReference type="ChEBI" id="CHEBI:60519"/>
    </ligand>
</feature>
<dbReference type="GO" id="GO:0042542">
    <property type="term" value="P:response to hydrogen peroxide"/>
    <property type="evidence" value="ECO:0007669"/>
    <property type="project" value="TreeGrafter"/>
</dbReference>
<evidence type="ECO:0000256" key="1">
    <source>
        <dbReference type="ARBA" id="ARBA00004496"/>
    </source>
</evidence>
<accession>I7J6N3</accession>
<keyword evidence="5 9" id="KW-0560">Oxidoreductase</keyword>
<organism evidence="10 11">
    <name type="scientific">Caloramator australicus RC3</name>
    <dbReference type="NCBI Taxonomy" id="857293"/>
    <lineage>
        <taxon>Bacteria</taxon>
        <taxon>Bacillati</taxon>
        <taxon>Bacillota</taxon>
        <taxon>Clostridia</taxon>
        <taxon>Eubacteriales</taxon>
        <taxon>Clostridiaceae</taxon>
        <taxon>Caloramator</taxon>
    </lineage>
</organism>
<evidence type="ECO:0000313" key="10">
    <source>
        <dbReference type="EMBL" id="CCJ34649.1"/>
    </source>
</evidence>
<evidence type="ECO:0000256" key="6">
    <source>
        <dbReference type="ARBA" id="ARBA00023004"/>
    </source>
</evidence>
<dbReference type="OrthoDB" id="9761526at2"/>
<dbReference type="GO" id="GO:0046872">
    <property type="term" value="F:metal ion binding"/>
    <property type="evidence" value="ECO:0007669"/>
    <property type="project" value="UniProtKB-KW"/>
</dbReference>
<dbReference type="PIRSF" id="PIRSF000076">
    <property type="entry name" value="HCP"/>
    <property type="match status" value="1"/>
</dbReference>
<dbReference type="STRING" id="857293.CAAU_2566"/>
<feature type="binding site" evidence="9">
    <location>
        <position position="250"/>
    </location>
    <ligand>
        <name>hybrid [4Fe-2O-2S] cluster</name>
        <dbReference type="ChEBI" id="CHEBI:60519"/>
    </ligand>
</feature>
<comment type="catalytic activity">
    <reaction evidence="8 9">
        <text>A + NH4(+) + H2O = hydroxylamine + AH2 + H(+)</text>
        <dbReference type="Rhea" id="RHEA:22052"/>
        <dbReference type="ChEBI" id="CHEBI:13193"/>
        <dbReference type="ChEBI" id="CHEBI:15377"/>
        <dbReference type="ChEBI" id="CHEBI:15378"/>
        <dbReference type="ChEBI" id="CHEBI:15429"/>
        <dbReference type="ChEBI" id="CHEBI:17499"/>
        <dbReference type="ChEBI" id="CHEBI:28938"/>
        <dbReference type="EC" id="1.7.99.1"/>
    </reaction>
</comment>
<keyword evidence="2 9" id="KW-0004">4Fe-4S</keyword>
<sequence length="553" mass="61667">MEMFCYQCEQTAGGKGCVKVGVCGKQPDTANLQDLLIYLLKGIAFYGNIGRKLGIKDEEIDHFIAYSMFSTLTNVNFDNERFVGLIFKADEYKEKLKETVKKEYEKKNGKWDVKEPEAALYRPNGGEKELLEQSKGKGIMADETLDIDIRALREMLIYGLKGMAAYAHHAYILGKKDEEVNAFFHTGLAATLDDSLTVNDLVKLCLECGRANYRCMEILNEGHKEHFGTPQPTEVDLSLKKGPFIVVSGHDLNDLEELLKQTEGKGINIYTHGEMLPAHGYPGLKKYKHLVGNFGSAWQNQQNEFDNLPGGILFTTNCLMPPKDSYKDRLFTTSMVGYSGIQHIEVKNGKKDFTPLINKALELGGFKEDKPDKKIMVGFGHDAVIGIADKVIDLIKQGKIKRFMLIGGCDGAKPGRNYYTEMAQKAPMDTIILTLACGKYRFNKLDFGDIDGIPRLLDVGQCNDSYSAIRIALALADAFKCGVNDLPLSLVLSWYEQKAVAILLTLLHLGIKNIRLGPTLPAFITPNILQVLIDNYNIMPISNAEHDLQEILS</sequence>
<feature type="binding site" evidence="9">
    <location>
        <position position="5"/>
    </location>
    <ligand>
        <name>[4Fe-4S] cluster</name>
        <dbReference type="ChEBI" id="CHEBI:49883"/>
    </ligand>
</feature>
<feature type="binding site" evidence="9">
    <location>
        <position position="23"/>
    </location>
    <ligand>
        <name>[4Fe-4S] cluster</name>
        <dbReference type="ChEBI" id="CHEBI:49883"/>
    </ligand>
</feature>